<comment type="subcellular location">
    <subcellularLocation>
        <location evidence="1 9">Cytoplasm</location>
    </subcellularLocation>
</comment>
<dbReference type="RefSeq" id="WP_201078371.1">
    <property type="nucleotide sequence ID" value="NZ_CP067420.1"/>
</dbReference>
<evidence type="ECO:0000256" key="6">
    <source>
        <dbReference type="ARBA" id="ARBA00022741"/>
    </source>
</evidence>
<evidence type="ECO:0000256" key="8">
    <source>
        <dbReference type="ARBA" id="ARBA00023306"/>
    </source>
</evidence>
<dbReference type="Gene3D" id="3.40.50.720">
    <property type="entry name" value="NAD(P)-binding Rossmann-like Domain"/>
    <property type="match status" value="1"/>
</dbReference>
<dbReference type="Pfam" id="PF08245">
    <property type="entry name" value="Mur_ligase_M"/>
    <property type="match status" value="1"/>
</dbReference>
<proteinExistence type="inferred from homology"/>
<evidence type="ECO:0000256" key="1">
    <source>
        <dbReference type="ARBA" id="ARBA00004496"/>
    </source>
</evidence>
<feature type="binding site" evidence="9">
    <location>
        <begin position="117"/>
        <end position="123"/>
    </location>
    <ligand>
        <name>ATP</name>
        <dbReference type="ChEBI" id="CHEBI:30616"/>
    </ligand>
</feature>
<comment type="catalytic activity">
    <reaction evidence="9">
        <text>UDP-N-acetyl-alpha-D-muramoyl-L-alanine + D-glutamate + ATP = UDP-N-acetyl-alpha-D-muramoyl-L-alanyl-D-glutamate + ADP + phosphate + H(+)</text>
        <dbReference type="Rhea" id="RHEA:16429"/>
        <dbReference type="ChEBI" id="CHEBI:15378"/>
        <dbReference type="ChEBI" id="CHEBI:29986"/>
        <dbReference type="ChEBI" id="CHEBI:30616"/>
        <dbReference type="ChEBI" id="CHEBI:43474"/>
        <dbReference type="ChEBI" id="CHEBI:83898"/>
        <dbReference type="ChEBI" id="CHEBI:83900"/>
        <dbReference type="ChEBI" id="CHEBI:456216"/>
        <dbReference type="EC" id="6.3.2.9"/>
    </reaction>
</comment>
<dbReference type="EC" id="6.3.2.9" evidence="9"/>
<keyword evidence="9" id="KW-0961">Cell wall biogenesis/degradation</keyword>
<keyword evidence="6 9" id="KW-0547">Nucleotide-binding</keyword>
<dbReference type="PANTHER" id="PTHR43692">
    <property type="entry name" value="UDP-N-ACETYLMURAMOYLALANINE--D-GLUTAMATE LIGASE"/>
    <property type="match status" value="1"/>
</dbReference>
<protein>
    <recommendedName>
        <fullName evidence="9">UDP-N-acetylmuramoylalanine--D-glutamate ligase</fullName>
        <ecNumber evidence="9">6.3.2.9</ecNumber>
    </recommendedName>
    <alternativeName>
        <fullName evidence="9">D-glutamic acid-adding enzyme</fullName>
    </alternativeName>
    <alternativeName>
        <fullName evidence="9">UDP-N-acetylmuramoyl-L-alanyl-D-glutamate synthetase</fullName>
    </alternativeName>
</protein>
<keyword evidence="3 9" id="KW-0963">Cytoplasm</keyword>
<evidence type="ECO:0000313" key="11">
    <source>
        <dbReference type="EMBL" id="QQP90939.1"/>
    </source>
</evidence>
<dbReference type="GO" id="GO:0008764">
    <property type="term" value="F:UDP-N-acetylmuramoylalanine-D-glutamate ligase activity"/>
    <property type="evidence" value="ECO:0007669"/>
    <property type="project" value="UniProtKB-EC"/>
</dbReference>
<keyword evidence="8 9" id="KW-0131">Cell cycle</keyword>
<name>A0ABX7B991_9PROT</name>
<organism evidence="11 12">
    <name type="scientific">Skermanella cutis</name>
    <dbReference type="NCBI Taxonomy" id="2775420"/>
    <lineage>
        <taxon>Bacteria</taxon>
        <taxon>Pseudomonadati</taxon>
        <taxon>Pseudomonadota</taxon>
        <taxon>Alphaproteobacteria</taxon>
        <taxon>Rhodospirillales</taxon>
        <taxon>Azospirillaceae</taxon>
        <taxon>Skermanella</taxon>
    </lineage>
</organism>
<keyword evidence="12" id="KW-1185">Reference proteome</keyword>
<dbReference type="InterPro" id="IPR018109">
    <property type="entry name" value="Folylpolyglutamate_synth_CS"/>
</dbReference>
<evidence type="ECO:0000256" key="9">
    <source>
        <dbReference type="HAMAP-Rule" id="MF_00639"/>
    </source>
</evidence>
<reference evidence="11" key="1">
    <citation type="submission" date="2021-02" db="EMBL/GenBank/DDBJ databases">
        <title>Skermanella TT6 skin isolate.</title>
        <authorList>
            <person name="Lee K."/>
            <person name="Ganzorig M."/>
        </authorList>
    </citation>
    <scope>NUCLEOTIDE SEQUENCE</scope>
    <source>
        <strain evidence="11">TT6</strain>
    </source>
</reference>
<dbReference type="InterPro" id="IPR013221">
    <property type="entry name" value="Mur_ligase_cen"/>
</dbReference>
<comment type="similarity">
    <text evidence="9">Belongs to the MurCDEF family.</text>
</comment>
<sequence length="461" mass="48636">MIDLKHLRGKRYAVMGLAKSGLATARALADAGVEILAWDDGEAGRAAATAAGIPLTDLNTADLSGVEALVLSPGIPHSFPKPNAVAARAKDAGLPIVGDIELLYRAQPKAAYVGITGTNGKSTTTALIGHILALAGRRIQVGGNLGTPVLSFEPLGEDGIYVLEMSSYQLELVPSVGFNVAILLNVTPDHLDRHGGMDGYVAAKRRIFQHPKRSHTAIVGVDDAHCRAVFEDLEHTVPCAVVPVSAERPTKGIHVLDGKLYDGGAEPVIDLAGIAALPGRHNWQNAAAAFAAARACGVPVDTILEGLRSFPGLAHRQQMVADRNGIRFVNDSKATNADAAAKALVCYDPIYWIIGGQPKEGGLDGLEPFMPRIRHAFLIGQATEQFAAWLDRHGVAYTRCGTLEAAVPAAAAMARDEALPGATVLLSPACASWDQFRSFEHRGEVFAALVNDFLVKKEIAG</sequence>
<dbReference type="SUPFAM" id="SSF53623">
    <property type="entry name" value="MurD-like peptide ligases, catalytic domain"/>
    <property type="match status" value="1"/>
</dbReference>
<evidence type="ECO:0000256" key="5">
    <source>
        <dbReference type="ARBA" id="ARBA00022618"/>
    </source>
</evidence>
<keyword evidence="4 9" id="KW-0436">Ligase</keyword>
<dbReference type="PROSITE" id="PS01011">
    <property type="entry name" value="FOLYLPOLYGLU_SYNT_1"/>
    <property type="match status" value="1"/>
</dbReference>
<dbReference type="Gene3D" id="3.40.1190.10">
    <property type="entry name" value="Mur-like, catalytic domain"/>
    <property type="match status" value="1"/>
</dbReference>
<evidence type="ECO:0000256" key="7">
    <source>
        <dbReference type="ARBA" id="ARBA00022840"/>
    </source>
</evidence>
<accession>A0ABX7B991</accession>
<dbReference type="InterPro" id="IPR005762">
    <property type="entry name" value="MurD"/>
</dbReference>
<evidence type="ECO:0000256" key="4">
    <source>
        <dbReference type="ARBA" id="ARBA00022598"/>
    </source>
</evidence>
<keyword evidence="9" id="KW-0133">Cell shape</keyword>
<keyword evidence="7 9" id="KW-0067">ATP-binding</keyword>
<dbReference type="SUPFAM" id="SSF51984">
    <property type="entry name" value="MurCD N-terminal domain"/>
    <property type="match status" value="1"/>
</dbReference>
<comment type="function">
    <text evidence="9">Cell wall formation. Catalyzes the addition of glutamate to the nucleotide precursor UDP-N-acetylmuramoyl-L-alanine (UMA).</text>
</comment>
<keyword evidence="9" id="KW-0573">Peptidoglycan synthesis</keyword>
<dbReference type="PANTHER" id="PTHR43692:SF1">
    <property type="entry name" value="UDP-N-ACETYLMURAMOYLALANINE--D-GLUTAMATE LIGASE"/>
    <property type="match status" value="1"/>
</dbReference>
<keyword evidence="5 9" id="KW-0132">Cell division</keyword>
<dbReference type="Gene3D" id="3.90.190.20">
    <property type="entry name" value="Mur ligase, C-terminal domain"/>
    <property type="match status" value="1"/>
</dbReference>
<feature type="domain" description="Mur ligase central" evidence="10">
    <location>
        <begin position="115"/>
        <end position="293"/>
    </location>
</feature>
<comment type="pathway">
    <text evidence="2 9">Cell wall biogenesis; peptidoglycan biosynthesis.</text>
</comment>
<dbReference type="Proteomes" id="UP000595197">
    <property type="component" value="Chromosome"/>
</dbReference>
<dbReference type="EMBL" id="CP067420">
    <property type="protein sequence ID" value="QQP90939.1"/>
    <property type="molecule type" value="Genomic_DNA"/>
</dbReference>
<evidence type="ECO:0000259" key="10">
    <source>
        <dbReference type="Pfam" id="PF08245"/>
    </source>
</evidence>
<gene>
    <name evidence="9" type="primary">murD</name>
    <name evidence="11" type="ORF">IGS68_06865</name>
</gene>
<evidence type="ECO:0000313" key="12">
    <source>
        <dbReference type="Proteomes" id="UP000595197"/>
    </source>
</evidence>
<dbReference type="SUPFAM" id="SSF53244">
    <property type="entry name" value="MurD-like peptide ligases, peptide-binding domain"/>
    <property type="match status" value="1"/>
</dbReference>
<evidence type="ECO:0000256" key="2">
    <source>
        <dbReference type="ARBA" id="ARBA00004752"/>
    </source>
</evidence>
<dbReference type="InterPro" id="IPR036565">
    <property type="entry name" value="Mur-like_cat_sf"/>
</dbReference>
<dbReference type="HAMAP" id="MF_00639">
    <property type="entry name" value="MurD"/>
    <property type="match status" value="1"/>
</dbReference>
<dbReference type="InterPro" id="IPR036615">
    <property type="entry name" value="Mur_ligase_C_dom_sf"/>
</dbReference>
<evidence type="ECO:0000256" key="3">
    <source>
        <dbReference type="ARBA" id="ARBA00022490"/>
    </source>
</evidence>
<dbReference type="NCBIfam" id="TIGR01087">
    <property type="entry name" value="murD"/>
    <property type="match status" value="1"/>
</dbReference>